<dbReference type="NCBIfam" id="TIGR00778">
    <property type="entry name" value="ahpD_dom"/>
    <property type="match status" value="1"/>
</dbReference>
<name>A0ABW1SZL1_9ACTN</name>
<comment type="similarity">
    <text evidence="6">Belongs to the AhpD family.</text>
</comment>
<feature type="domain" description="Carboxymuconolactone decarboxylase-like" evidence="7">
    <location>
        <begin position="116"/>
        <end position="177"/>
    </location>
</feature>
<evidence type="ECO:0000259" key="7">
    <source>
        <dbReference type="Pfam" id="PF02627"/>
    </source>
</evidence>
<proteinExistence type="inferred from homology"/>
<protein>
    <recommendedName>
        <fullName evidence="6">Alkyl hydroperoxide reductase AhpD</fullName>
        <ecNumber evidence="6">1.11.1.28</ecNumber>
    </recommendedName>
    <alternativeName>
        <fullName evidence="6">Alkylhydroperoxidase AhpD</fullName>
    </alternativeName>
</protein>
<evidence type="ECO:0000256" key="6">
    <source>
        <dbReference type="HAMAP-Rule" id="MF_01676"/>
    </source>
</evidence>
<dbReference type="RefSeq" id="WP_386764861.1">
    <property type="nucleotide sequence ID" value="NZ_JBHSTI010000008.1"/>
</dbReference>
<dbReference type="HAMAP" id="MF_01676">
    <property type="entry name" value="AhpD"/>
    <property type="match status" value="1"/>
</dbReference>
<evidence type="ECO:0000256" key="4">
    <source>
        <dbReference type="ARBA" id="ARBA00023157"/>
    </source>
</evidence>
<dbReference type="InterPro" id="IPR029032">
    <property type="entry name" value="AhpD-like"/>
</dbReference>
<reference evidence="9" key="1">
    <citation type="journal article" date="2019" name="Int. J. Syst. Evol. Microbiol.">
        <title>The Global Catalogue of Microorganisms (GCM) 10K type strain sequencing project: providing services to taxonomists for standard genome sequencing and annotation.</title>
        <authorList>
            <consortium name="The Broad Institute Genomics Platform"/>
            <consortium name="The Broad Institute Genome Sequencing Center for Infectious Disease"/>
            <person name="Wu L."/>
            <person name="Ma J."/>
        </authorList>
    </citation>
    <scope>NUCLEOTIDE SEQUENCE [LARGE SCALE GENOMIC DNA]</scope>
    <source>
        <strain evidence="9">CGMCC 4.7317</strain>
    </source>
</reference>
<dbReference type="PANTHER" id="PTHR33930">
    <property type="entry name" value="ALKYL HYDROPEROXIDE REDUCTASE AHPD"/>
    <property type="match status" value="1"/>
</dbReference>
<evidence type="ECO:0000256" key="1">
    <source>
        <dbReference type="ARBA" id="ARBA00022559"/>
    </source>
</evidence>
<keyword evidence="5 6" id="KW-0676">Redox-active center</keyword>
<sequence>MDDAPRSLAELATWLPAYAADTSRNLAAVVVAPGAHLTPQQHWGCVLAAAAAVRSPSASPALAGEARARLPRELADSALAVASVMAGHAVYFRARHFLHGAYDDLRAGLRSSATIAPTTPRADVELCSVVVAAIHGCEACIGEHEAGARSAGVTREAVNDALRIAAVVAAVAATLDADPLVSS</sequence>
<comment type="catalytic activity">
    <reaction evidence="6">
        <text>N(6)-[(R)-dihydrolipoyl]-L-lysyl-[lipoyl-carrier protein] + a hydroperoxide = N(6)-[(R)-lipoyl]-L-lysyl-[lipoyl-carrier protein] + an alcohol + H2O</text>
        <dbReference type="Rhea" id="RHEA:62636"/>
        <dbReference type="Rhea" id="RHEA-COMP:10502"/>
        <dbReference type="Rhea" id="RHEA-COMP:16355"/>
        <dbReference type="ChEBI" id="CHEBI:15377"/>
        <dbReference type="ChEBI" id="CHEBI:30879"/>
        <dbReference type="ChEBI" id="CHEBI:35924"/>
        <dbReference type="ChEBI" id="CHEBI:83099"/>
        <dbReference type="ChEBI" id="CHEBI:83100"/>
        <dbReference type="EC" id="1.11.1.28"/>
    </reaction>
</comment>
<evidence type="ECO:0000256" key="5">
    <source>
        <dbReference type="ARBA" id="ARBA00023284"/>
    </source>
</evidence>
<comment type="function">
    <text evidence="6">Antioxidant protein with alkyl hydroperoxidase activity. Required for the reduction of the AhpC active site cysteine residues and for the regeneration of the AhpC enzyme activity.</text>
</comment>
<keyword evidence="9" id="KW-1185">Reference proteome</keyword>
<dbReference type="Pfam" id="PF02627">
    <property type="entry name" value="CMD"/>
    <property type="match status" value="1"/>
</dbReference>
<dbReference type="PANTHER" id="PTHR33930:SF7">
    <property type="entry name" value="ALKYL HYDROPEROXIDE REDUCTASE AHPD"/>
    <property type="match status" value="1"/>
</dbReference>
<dbReference type="Proteomes" id="UP001596138">
    <property type="component" value="Unassembled WGS sequence"/>
</dbReference>
<organism evidence="8 9">
    <name type="scientific">Longivirga aurantiaca</name>
    <dbReference type="NCBI Taxonomy" id="1837743"/>
    <lineage>
        <taxon>Bacteria</taxon>
        <taxon>Bacillati</taxon>
        <taxon>Actinomycetota</taxon>
        <taxon>Actinomycetes</taxon>
        <taxon>Sporichthyales</taxon>
        <taxon>Sporichthyaceae</taxon>
        <taxon>Longivirga</taxon>
    </lineage>
</organism>
<feature type="disulfide bond" description="Interchain (with AhpC); in linked form" evidence="6">
    <location>
        <position position="140"/>
    </location>
</feature>
<dbReference type="InterPro" id="IPR003779">
    <property type="entry name" value="CMD-like"/>
</dbReference>
<evidence type="ECO:0000313" key="9">
    <source>
        <dbReference type="Proteomes" id="UP001596138"/>
    </source>
</evidence>
<dbReference type="EMBL" id="JBHSTI010000008">
    <property type="protein sequence ID" value="MFC6237504.1"/>
    <property type="molecule type" value="Genomic_DNA"/>
</dbReference>
<dbReference type="InterPro" id="IPR004675">
    <property type="entry name" value="AhpD_core"/>
</dbReference>
<evidence type="ECO:0000256" key="3">
    <source>
        <dbReference type="ARBA" id="ARBA00023002"/>
    </source>
</evidence>
<keyword evidence="3 6" id="KW-0560">Oxidoreductase</keyword>
<evidence type="ECO:0000256" key="2">
    <source>
        <dbReference type="ARBA" id="ARBA00022862"/>
    </source>
</evidence>
<comment type="caution">
    <text evidence="8">The sequence shown here is derived from an EMBL/GenBank/DDBJ whole genome shotgun (WGS) entry which is preliminary data.</text>
</comment>
<evidence type="ECO:0000313" key="8">
    <source>
        <dbReference type="EMBL" id="MFC6237504.1"/>
    </source>
</evidence>
<dbReference type="InterPro" id="IPR004674">
    <property type="entry name" value="AhpD"/>
</dbReference>
<comment type="subunit">
    <text evidence="6">Homotrimer.</text>
</comment>
<dbReference type="EC" id="1.11.1.28" evidence="6"/>
<keyword evidence="4 6" id="KW-1015">Disulfide bond</keyword>
<feature type="active site" description="Proton donor" evidence="6">
    <location>
        <position position="137"/>
    </location>
</feature>
<gene>
    <name evidence="6" type="primary">ahpD</name>
    <name evidence="8" type="ORF">ACFQGU_06415</name>
</gene>
<feature type="active site" description="Cysteine sulfenic acid (-SOH) intermediate" evidence="6">
    <location>
        <position position="140"/>
    </location>
</feature>
<keyword evidence="1 6" id="KW-0575">Peroxidase</keyword>
<dbReference type="Gene3D" id="1.20.1290.10">
    <property type="entry name" value="AhpD-like"/>
    <property type="match status" value="1"/>
</dbReference>
<feature type="disulfide bond" evidence="6">
    <location>
        <begin position="137"/>
        <end position="140"/>
    </location>
</feature>
<dbReference type="SUPFAM" id="SSF69118">
    <property type="entry name" value="AhpD-like"/>
    <property type="match status" value="1"/>
</dbReference>
<keyword evidence="2 6" id="KW-0049">Antioxidant</keyword>
<accession>A0ABW1SZL1</accession>